<sequence>MTGTIRVVVVDDQELVRAGFRMILSAQADMAVVGEAGDGAEALRLLRTVAADVVVMDIRMPVMDGVAATAEVAGIDGGPRVLVLTTFDTDEDAFAALRAGASGFLLKNALPAELLAAIRVVAAGDAVVAPNVTRRLLDRFADRFVLAAPSAVPGRGGAGLERLELLTDRERQVLLLVAEGLSNAEIGERLRVAETTVKTHVGRVLAKLGLRDRVQAVVLAYESGLVRPER</sequence>
<gene>
    <name evidence="8" type="ORF">GCM10022255_053560</name>
</gene>
<evidence type="ECO:0000256" key="3">
    <source>
        <dbReference type="ARBA" id="ARBA00023125"/>
    </source>
</evidence>
<accession>A0ABP8DDJ2</accession>
<feature type="domain" description="HTH luxR-type" evidence="6">
    <location>
        <begin position="159"/>
        <end position="224"/>
    </location>
</feature>
<dbReference type="PROSITE" id="PS00622">
    <property type="entry name" value="HTH_LUXR_1"/>
    <property type="match status" value="1"/>
</dbReference>
<evidence type="ECO:0000256" key="1">
    <source>
        <dbReference type="ARBA" id="ARBA00022553"/>
    </source>
</evidence>
<dbReference type="PROSITE" id="PS50110">
    <property type="entry name" value="RESPONSE_REGULATORY"/>
    <property type="match status" value="1"/>
</dbReference>
<dbReference type="SUPFAM" id="SSF46894">
    <property type="entry name" value="C-terminal effector domain of the bipartite response regulators"/>
    <property type="match status" value="1"/>
</dbReference>
<dbReference type="InterPro" id="IPR039420">
    <property type="entry name" value="WalR-like"/>
</dbReference>
<evidence type="ECO:0000256" key="2">
    <source>
        <dbReference type="ARBA" id="ARBA00023015"/>
    </source>
</evidence>
<keyword evidence="3" id="KW-0238">DNA-binding</keyword>
<dbReference type="CDD" id="cd06170">
    <property type="entry name" value="LuxR_C_like"/>
    <property type="match status" value="1"/>
</dbReference>
<keyword evidence="4" id="KW-0804">Transcription</keyword>
<dbReference type="SMART" id="SM00421">
    <property type="entry name" value="HTH_LUXR"/>
    <property type="match status" value="1"/>
</dbReference>
<evidence type="ECO:0000256" key="4">
    <source>
        <dbReference type="ARBA" id="ARBA00023163"/>
    </source>
</evidence>
<keyword evidence="2" id="KW-0805">Transcription regulation</keyword>
<dbReference type="InterPro" id="IPR058245">
    <property type="entry name" value="NreC/VraR/RcsB-like_REC"/>
</dbReference>
<proteinExistence type="predicted"/>
<protein>
    <submittedName>
        <fullName evidence="8">Response regulator transcription factor</fullName>
    </submittedName>
</protein>
<keyword evidence="1 5" id="KW-0597">Phosphoprotein</keyword>
<dbReference type="RefSeq" id="WP_345130346.1">
    <property type="nucleotide sequence ID" value="NZ_BAABAT010000015.1"/>
</dbReference>
<feature type="modified residue" description="4-aspartylphosphate" evidence="5">
    <location>
        <position position="57"/>
    </location>
</feature>
<dbReference type="PANTHER" id="PTHR43214">
    <property type="entry name" value="TWO-COMPONENT RESPONSE REGULATOR"/>
    <property type="match status" value="1"/>
</dbReference>
<evidence type="ECO:0000259" key="6">
    <source>
        <dbReference type="PROSITE" id="PS50043"/>
    </source>
</evidence>
<comment type="caution">
    <text evidence="8">The sequence shown here is derived from an EMBL/GenBank/DDBJ whole genome shotgun (WGS) entry which is preliminary data.</text>
</comment>
<dbReference type="EMBL" id="BAABAT010000015">
    <property type="protein sequence ID" value="GAA4253289.1"/>
    <property type="molecule type" value="Genomic_DNA"/>
</dbReference>
<evidence type="ECO:0000313" key="9">
    <source>
        <dbReference type="Proteomes" id="UP001500620"/>
    </source>
</evidence>
<dbReference type="Proteomes" id="UP001500620">
    <property type="component" value="Unassembled WGS sequence"/>
</dbReference>
<dbReference type="InterPro" id="IPR011006">
    <property type="entry name" value="CheY-like_superfamily"/>
</dbReference>
<dbReference type="PANTHER" id="PTHR43214:SF24">
    <property type="entry name" value="TRANSCRIPTIONAL REGULATORY PROTEIN NARL-RELATED"/>
    <property type="match status" value="1"/>
</dbReference>
<dbReference type="Pfam" id="PF00196">
    <property type="entry name" value="GerE"/>
    <property type="match status" value="1"/>
</dbReference>
<reference evidence="9" key="1">
    <citation type="journal article" date="2019" name="Int. J. Syst. Evol. Microbiol.">
        <title>The Global Catalogue of Microorganisms (GCM) 10K type strain sequencing project: providing services to taxonomists for standard genome sequencing and annotation.</title>
        <authorList>
            <consortium name="The Broad Institute Genomics Platform"/>
            <consortium name="The Broad Institute Genome Sequencing Center for Infectious Disease"/>
            <person name="Wu L."/>
            <person name="Ma J."/>
        </authorList>
    </citation>
    <scope>NUCLEOTIDE SEQUENCE [LARGE SCALE GENOMIC DNA]</scope>
    <source>
        <strain evidence="9">JCM 17441</strain>
    </source>
</reference>
<organism evidence="8 9">
    <name type="scientific">Dactylosporangium darangshiense</name>
    <dbReference type="NCBI Taxonomy" id="579108"/>
    <lineage>
        <taxon>Bacteria</taxon>
        <taxon>Bacillati</taxon>
        <taxon>Actinomycetota</taxon>
        <taxon>Actinomycetes</taxon>
        <taxon>Micromonosporales</taxon>
        <taxon>Micromonosporaceae</taxon>
        <taxon>Dactylosporangium</taxon>
    </lineage>
</organism>
<dbReference type="PRINTS" id="PR00038">
    <property type="entry name" value="HTHLUXR"/>
</dbReference>
<name>A0ABP8DDJ2_9ACTN</name>
<dbReference type="Pfam" id="PF00072">
    <property type="entry name" value="Response_reg"/>
    <property type="match status" value="1"/>
</dbReference>
<dbReference type="PROSITE" id="PS50043">
    <property type="entry name" value="HTH_LUXR_2"/>
    <property type="match status" value="1"/>
</dbReference>
<dbReference type="InterPro" id="IPR000792">
    <property type="entry name" value="Tscrpt_reg_LuxR_C"/>
</dbReference>
<dbReference type="InterPro" id="IPR016032">
    <property type="entry name" value="Sig_transdc_resp-reg_C-effctor"/>
</dbReference>
<dbReference type="CDD" id="cd17535">
    <property type="entry name" value="REC_NarL-like"/>
    <property type="match status" value="1"/>
</dbReference>
<keyword evidence="9" id="KW-1185">Reference proteome</keyword>
<dbReference type="InterPro" id="IPR001789">
    <property type="entry name" value="Sig_transdc_resp-reg_receiver"/>
</dbReference>
<evidence type="ECO:0000256" key="5">
    <source>
        <dbReference type="PROSITE-ProRule" id="PRU00169"/>
    </source>
</evidence>
<dbReference type="SMART" id="SM00448">
    <property type="entry name" value="REC"/>
    <property type="match status" value="1"/>
</dbReference>
<evidence type="ECO:0000313" key="8">
    <source>
        <dbReference type="EMBL" id="GAA4253289.1"/>
    </source>
</evidence>
<evidence type="ECO:0000259" key="7">
    <source>
        <dbReference type="PROSITE" id="PS50110"/>
    </source>
</evidence>
<dbReference type="Gene3D" id="3.40.50.2300">
    <property type="match status" value="1"/>
</dbReference>
<dbReference type="SUPFAM" id="SSF52172">
    <property type="entry name" value="CheY-like"/>
    <property type="match status" value="1"/>
</dbReference>
<feature type="domain" description="Response regulatory" evidence="7">
    <location>
        <begin position="6"/>
        <end position="122"/>
    </location>
</feature>